<dbReference type="PANTHER" id="PTHR21064">
    <property type="entry name" value="AMINOGLYCOSIDE PHOSPHOTRANSFERASE DOMAIN-CONTAINING PROTEIN-RELATED"/>
    <property type="match status" value="1"/>
</dbReference>
<dbReference type="EC" id="2.7.1.39" evidence="8 9"/>
<keyword evidence="3 8" id="KW-0791">Threonine biosynthesis</keyword>
<dbReference type="InterPro" id="IPR005280">
    <property type="entry name" value="Homoserine_kinase_II"/>
</dbReference>
<keyword evidence="6 8" id="KW-0067">ATP-binding</keyword>
<comment type="similarity">
    <text evidence="7 8">Belongs to the pseudomonas-type ThrB family.</text>
</comment>
<proteinExistence type="inferred from homology"/>
<dbReference type="CDD" id="cd05153">
    <property type="entry name" value="HomoserineK_II"/>
    <property type="match status" value="1"/>
</dbReference>
<dbReference type="GO" id="GO:0004413">
    <property type="term" value="F:homoserine kinase activity"/>
    <property type="evidence" value="ECO:0007669"/>
    <property type="project" value="UniProtKB-UniRule"/>
</dbReference>
<evidence type="ECO:0000256" key="3">
    <source>
        <dbReference type="ARBA" id="ARBA00022697"/>
    </source>
</evidence>
<name>A0A368HJ38_9GAMM</name>
<dbReference type="PANTHER" id="PTHR21064:SF6">
    <property type="entry name" value="AMINOGLYCOSIDE PHOSPHOTRANSFERASE DOMAIN-CONTAINING PROTEIN"/>
    <property type="match status" value="1"/>
</dbReference>
<accession>A0A368HJ38</accession>
<dbReference type="OrthoDB" id="9777460at2"/>
<dbReference type="Gene3D" id="3.30.200.20">
    <property type="entry name" value="Phosphorylase Kinase, domain 1"/>
    <property type="match status" value="1"/>
</dbReference>
<gene>
    <name evidence="8" type="primary">thrB</name>
    <name evidence="11" type="ORF">C4900_15240</name>
</gene>
<evidence type="ECO:0000259" key="10">
    <source>
        <dbReference type="Pfam" id="PF01636"/>
    </source>
</evidence>
<dbReference type="InterPro" id="IPR050249">
    <property type="entry name" value="Pseudomonas-type_ThrB"/>
</dbReference>
<dbReference type="NCBIfam" id="NF003558">
    <property type="entry name" value="PRK05231.1"/>
    <property type="match status" value="1"/>
</dbReference>
<dbReference type="EMBL" id="PSYR01000002">
    <property type="protein sequence ID" value="RCN57067.1"/>
    <property type="molecule type" value="Genomic_DNA"/>
</dbReference>
<dbReference type="SUPFAM" id="SSF56112">
    <property type="entry name" value="Protein kinase-like (PK-like)"/>
    <property type="match status" value="1"/>
</dbReference>
<evidence type="ECO:0000256" key="6">
    <source>
        <dbReference type="ARBA" id="ARBA00022840"/>
    </source>
</evidence>
<evidence type="ECO:0000313" key="11">
    <source>
        <dbReference type="EMBL" id="RCN57067.1"/>
    </source>
</evidence>
<evidence type="ECO:0000256" key="8">
    <source>
        <dbReference type="HAMAP-Rule" id="MF_00301"/>
    </source>
</evidence>
<evidence type="ECO:0000256" key="5">
    <source>
        <dbReference type="ARBA" id="ARBA00022777"/>
    </source>
</evidence>
<dbReference type="Pfam" id="PF01636">
    <property type="entry name" value="APH"/>
    <property type="match status" value="1"/>
</dbReference>
<protein>
    <recommendedName>
        <fullName evidence="8 9">Homoserine kinase</fullName>
        <shortName evidence="8">HK</shortName>
        <shortName evidence="8">HSK</shortName>
        <ecNumber evidence="8 9">2.7.1.39</ecNumber>
    </recommendedName>
</protein>
<dbReference type="UniPathway" id="UPA00050">
    <property type="reaction ID" value="UER00064"/>
</dbReference>
<comment type="catalytic activity">
    <reaction evidence="8">
        <text>L-homoserine + ATP = O-phospho-L-homoserine + ADP + H(+)</text>
        <dbReference type="Rhea" id="RHEA:13985"/>
        <dbReference type="ChEBI" id="CHEBI:15378"/>
        <dbReference type="ChEBI" id="CHEBI:30616"/>
        <dbReference type="ChEBI" id="CHEBI:57476"/>
        <dbReference type="ChEBI" id="CHEBI:57590"/>
        <dbReference type="ChEBI" id="CHEBI:456216"/>
        <dbReference type="EC" id="2.7.1.39"/>
    </reaction>
</comment>
<keyword evidence="5 8" id="KW-0418">Kinase</keyword>
<dbReference type="NCBIfam" id="TIGR00938">
    <property type="entry name" value="thrB_alt"/>
    <property type="match status" value="1"/>
</dbReference>
<evidence type="ECO:0000313" key="12">
    <source>
        <dbReference type="Proteomes" id="UP000253250"/>
    </source>
</evidence>
<evidence type="ECO:0000256" key="7">
    <source>
        <dbReference type="ARBA" id="ARBA00038240"/>
    </source>
</evidence>
<keyword evidence="12" id="KW-1185">Reference proteome</keyword>
<dbReference type="RefSeq" id="WP_114283414.1">
    <property type="nucleotide sequence ID" value="NZ_PSYR01000002.1"/>
</dbReference>
<dbReference type="GO" id="GO:0009088">
    <property type="term" value="P:threonine biosynthetic process"/>
    <property type="evidence" value="ECO:0007669"/>
    <property type="project" value="UniProtKB-UniRule"/>
</dbReference>
<keyword evidence="1 8" id="KW-0028">Amino-acid biosynthesis</keyword>
<dbReference type="InterPro" id="IPR011009">
    <property type="entry name" value="Kinase-like_dom_sf"/>
</dbReference>
<evidence type="ECO:0000256" key="9">
    <source>
        <dbReference type="NCBIfam" id="TIGR00938"/>
    </source>
</evidence>
<dbReference type="InterPro" id="IPR002575">
    <property type="entry name" value="Aminoglycoside_PTrfase"/>
</dbReference>
<evidence type="ECO:0000256" key="1">
    <source>
        <dbReference type="ARBA" id="ARBA00022605"/>
    </source>
</evidence>
<keyword evidence="4 8" id="KW-0547">Nucleotide-binding</keyword>
<feature type="domain" description="Aminoglycoside phosphotransferase" evidence="10">
    <location>
        <begin position="28"/>
        <end position="255"/>
    </location>
</feature>
<comment type="pathway">
    <text evidence="8">Amino-acid biosynthesis; L-threonine biosynthesis; L-threonine from L-aspartate: step 4/5.</text>
</comment>
<evidence type="ECO:0000256" key="4">
    <source>
        <dbReference type="ARBA" id="ARBA00022741"/>
    </source>
</evidence>
<dbReference type="AlphaFoldDB" id="A0A368HJ38"/>
<sequence>MSVFTRIEEAELAAFLTGYPVGTLRSFAGIESGIENTNYFVSTTEGEYVLTLFERVDPADLPFFLNLTAFLAEHAIPCAHPVRGADGAYVGTLHGKQAALVMRLYGRSVMTPSMAQCSAIGEALARLHTAGAAFTFGGERPNPRGPRWWRAAAERLAGHLDGEDADILAEELRFQALYRFADLPRGVIHADLFRDNALFDDDRLTGVIDFYYACTDTWLYDLAITVNDWASEDDGQLDFQRAGALVAAYQGVRPLTSIERGAWPVLLRAAALRFWLSRLTDLHFPRAGELTHTKDPLVFRRILTARRRETPRLRGLWRGAG</sequence>
<dbReference type="GO" id="GO:0005524">
    <property type="term" value="F:ATP binding"/>
    <property type="evidence" value="ECO:0007669"/>
    <property type="project" value="UniProtKB-KW"/>
</dbReference>
<reference evidence="11 12" key="1">
    <citation type="submission" date="2018-02" db="EMBL/GenBank/DDBJ databases">
        <title>Insights into the biology of acidophilic members of the Acidiferrobacteraceae family derived from comparative genomic analyses.</title>
        <authorList>
            <person name="Issotta F."/>
            <person name="Thyssen C."/>
            <person name="Mena C."/>
            <person name="Moya A."/>
            <person name="Bellenberg S."/>
            <person name="Sproer C."/>
            <person name="Covarrubias P.C."/>
            <person name="Sand W."/>
            <person name="Quatrini R."/>
            <person name="Vera M."/>
        </authorList>
    </citation>
    <scope>NUCLEOTIDE SEQUENCE [LARGE SCALE GENOMIC DNA]</scope>
    <source>
        <strain evidence="12">m-1</strain>
    </source>
</reference>
<dbReference type="Gene3D" id="3.90.1200.10">
    <property type="match status" value="1"/>
</dbReference>
<dbReference type="Proteomes" id="UP000253250">
    <property type="component" value="Unassembled WGS sequence"/>
</dbReference>
<keyword evidence="2 8" id="KW-0808">Transferase</keyword>
<organism evidence="11 12">
    <name type="scientific">Acidiferrobacter thiooxydans</name>
    <dbReference type="NCBI Taxonomy" id="163359"/>
    <lineage>
        <taxon>Bacteria</taxon>
        <taxon>Pseudomonadati</taxon>
        <taxon>Pseudomonadota</taxon>
        <taxon>Gammaproteobacteria</taxon>
        <taxon>Acidiferrobacterales</taxon>
        <taxon>Acidiferrobacteraceae</taxon>
        <taxon>Acidiferrobacter</taxon>
    </lineage>
</organism>
<evidence type="ECO:0000256" key="2">
    <source>
        <dbReference type="ARBA" id="ARBA00022679"/>
    </source>
</evidence>
<dbReference type="HAMAP" id="MF_00301">
    <property type="entry name" value="Homoser_kinase_2"/>
    <property type="match status" value="1"/>
</dbReference>
<comment type="caution">
    <text evidence="11">The sequence shown here is derived from an EMBL/GenBank/DDBJ whole genome shotgun (WGS) entry which is preliminary data.</text>
</comment>